<evidence type="ECO:0000256" key="1">
    <source>
        <dbReference type="SAM" id="MobiDB-lite"/>
    </source>
</evidence>
<reference evidence="2 3" key="1">
    <citation type="submission" date="2019-06" db="EMBL/GenBank/DDBJ databases">
        <title>Whole genome sequence for Cellvibrionaceae sp. R142.</title>
        <authorList>
            <person name="Wang G."/>
        </authorList>
    </citation>
    <scope>NUCLEOTIDE SEQUENCE [LARGE SCALE GENOMIC DNA]</scope>
    <source>
        <strain evidence="2 3">R142</strain>
    </source>
</reference>
<proteinExistence type="predicted"/>
<accession>A0A545TM18</accession>
<dbReference type="RefSeq" id="WP_142905006.1">
    <property type="nucleotide sequence ID" value="NZ_ML660094.1"/>
</dbReference>
<sequence>MANEVKDPGSTSSPAEGASSSTSDSGVRPLVKIGGKLTPPADTDGSQPPLPAGDWSFEYRPGEKTLAMTVQVNGASFLKMPQTGEVSMSINADGLQDLIAWLYGVKNSIANMPG</sequence>
<keyword evidence="3" id="KW-1185">Reference proteome</keyword>
<feature type="compositionally biased region" description="Low complexity" evidence="1">
    <location>
        <begin position="8"/>
        <end position="25"/>
    </location>
</feature>
<organism evidence="2 3">
    <name type="scientific">Exilibacterium tricleocarpae</name>
    <dbReference type="NCBI Taxonomy" id="2591008"/>
    <lineage>
        <taxon>Bacteria</taxon>
        <taxon>Pseudomonadati</taxon>
        <taxon>Pseudomonadota</taxon>
        <taxon>Gammaproteobacteria</taxon>
        <taxon>Cellvibrionales</taxon>
        <taxon>Cellvibrionaceae</taxon>
        <taxon>Exilibacterium</taxon>
    </lineage>
</organism>
<dbReference type="EMBL" id="VHSG01000013">
    <property type="protein sequence ID" value="TQV78226.1"/>
    <property type="molecule type" value="Genomic_DNA"/>
</dbReference>
<dbReference type="AlphaFoldDB" id="A0A545TM18"/>
<comment type="caution">
    <text evidence="2">The sequence shown here is derived from an EMBL/GenBank/DDBJ whole genome shotgun (WGS) entry which is preliminary data.</text>
</comment>
<gene>
    <name evidence="2" type="ORF">FKG94_14250</name>
</gene>
<protein>
    <submittedName>
        <fullName evidence="2">Uncharacterized protein</fullName>
    </submittedName>
</protein>
<dbReference type="Proteomes" id="UP000319732">
    <property type="component" value="Unassembled WGS sequence"/>
</dbReference>
<evidence type="ECO:0000313" key="2">
    <source>
        <dbReference type="EMBL" id="TQV78226.1"/>
    </source>
</evidence>
<feature type="region of interest" description="Disordered" evidence="1">
    <location>
        <begin position="1"/>
        <end position="54"/>
    </location>
</feature>
<evidence type="ECO:0000313" key="3">
    <source>
        <dbReference type="Proteomes" id="UP000319732"/>
    </source>
</evidence>
<name>A0A545TM18_9GAMM</name>